<sequence length="368" mass="42793">MKICHLTVAHGRYDARILKRECYSLKKVGHEVILLCADNKPDEVLNGVRIVSWGKKTLSKFQRAKLLLFPRRLAKDALKQNADIYQFHDLELIVLGLYLKKRGKKVIFDAHENWEAYITEINFLPKFLSKILSKRLTFFYKKHLNDFDAIFTVSPNMVSNLKQYSDQVYFVPNYPIINHLHKISQQKDQTFIYAGTVYEMSNQKQILQALTRVPAAKYTIVGKINPELKKQLQTMPASKRVTFIDWVSKTDLDQYYSKALAGLVVFDYVGICCYTEGQLGSNKIFEYMDMGLPVICTDFRLWKELIIDKYHCGICVPPGDSKAIAQAMQYIIDHKDEAYQMGKNGQKAISEEFNWGKYEKEFLLRYND</sequence>
<evidence type="ECO:0000259" key="2">
    <source>
        <dbReference type="Pfam" id="PF00534"/>
    </source>
</evidence>
<evidence type="ECO:0000256" key="1">
    <source>
        <dbReference type="ARBA" id="ARBA00022679"/>
    </source>
</evidence>
<keyword evidence="1" id="KW-0808">Transferase</keyword>
<reference evidence="4 5" key="1">
    <citation type="submission" date="2014-07" db="EMBL/GenBank/DDBJ databases">
        <title>Porphyromonadaceae bacterium OUH 334697 = ATCC BAA-2682 = DSM 28341 draft genome.</title>
        <authorList>
            <person name="Sydenham T.V."/>
            <person name="Hasman H."/>
            <person name="Justesen U.S."/>
        </authorList>
    </citation>
    <scope>NUCLEOTIDE SEQUENCE [LARGE SCALE GENOMIC DNA]</scope>
    <source>
        <strain evidence="4 5">OUH 334697</strain>
    </source>
</reference>
<dbReference type="Proteomes" id="UP000031937">
    <property type="component" value="Unassembled WGS sequence"/>
</dbReference>
<dbReference type="EMBL" id="JPIT01000008">
    <property type="protein sequence ID" value="KIO46947.1"/>
    <property type="molecule type" value="Genomic_DNA"/>
</dbReference>
<evidence type="ECO:0000313" key="4">
    <source>
        <dbReference type="EMBL" id="KIO46947.1"/>
    </source>
</evidence>
<proteinExistence type="predicted"/>
<dbReference type="GO" id="GO:0016757">
    <property type="term" value="F:glycosyltransferase activity"/>
    <property type="evidence" value="ECO:0007669"/>
    <property type="project" value="InterPro"/>
</dbReference>
<gene>
    <name evidence="4" type="ORF">IE90_02700</name>
</gene>
<name>A0AB34R5M8_9PORP</name>
<organism evidence="4 5">
    <name type="scientific">Sanguibacteroides justesenii</name>
    <dbReference type="NCBI Taxonomy" id="1547597"/>
    <lineage>
        <taxon>Bacteria</taxon>
        <taxon>Pseudomonadati</taxon>
        <taxon>Bacteroidota</taxon>
        <taxon>Bacteroidia</taxon>
        <taxon>Bacteroidales</taxon>
        <taxon>Porphyromonadaceae</taxon>
        <taxon>Sanguibacteroides</taxon>
    </lineage>
</organism>
<evidence type="ECO:0000259" key="3">
    <source>
        <dbReference type="Pfam" id="PF13439"/>
    </source>
</evidence>
<evidence type="ECO:0008006" key="6">
    <source>
        <dbReference type="Google" id="ProtNLM"/>
    </source>
</evidence>
<evidence type="ECO:0000313" key="5">
    <source>
        <dbReference type="Proteomes" id="UP000031937"/>
    </source>
</evidence>
<dbReference type="Gene3D" id="3.40.50.2000">
    <property type="entry name" value="Glycogen Phosphorylase B"/>
    <property type="match status" value="2"/>
</dbReference>
<dbReference type="InterPro" id="IPR028098">
    <property type="entry name" value="Glyco_trans_4-like_N"/>
</dbReference>
<dbReference type="Pfam" id="PF00534">
    <property type="entry name" value="Glycos_transf_1"/>
    <property type="match status" value="1"/>
</dbReference>
<dbReference type="RefSeq" id="WP_041502359.1">
    <property type="nucleotide sequence ID" value="NZ_JPIT01000008.1"/>
</dbReference>
<dbReference type="Pfam" id="PF13439">
    <property type="entry name" value="Glyco_transf_4"/>
    <property type="match status" value="1"/>
</dbReference>
<dbReference type="AlphaFoldDB" id="A0AB34R5M8"/>
<accession>A0AB34R5M8</accession>
<comment type="caution">
    <text evidence="4">The sequence shown here is derived from an EMBL/GenBank/DDBJ whole genome shotgun (WGS) entry which is preliminary data.</text>
</comment>
<dbReference type="PANTHER" id="PTHR46401">
    <property type="entry name" value="GLYCOSYLTRANSFERASE WBBK-RELATED"/>
    <property type="match status" value="1"/>
</dbReference>
<feature type="domain" description="Glycosyltransferase subfamily 4-like N-terminal" evidence="3">
    <location>
        <begin position="24"/>
        <end position="173"/>
    </location>
</feature>
<protein>
    <recommendedName>
        <fullName evidence="6">Glycosyltransferase</fullName>
    </recommendedName>
</protein>
<feature type="domain" description="Glycosyl transferase family 1" evidence="2">
    <location>
        <begin position="185"/>
        <end position="347"/>
    </location>
</feature>
<dbReference type="GO" id="GO:0009103">
    <property type="term" value="P:lipopolysaccharide biosynthetic process"/>
    <property type="evidence" value="ECO:0007669"/>
    <property type="project" value="TreeGrafter"/>
</dbReference>
<dbReference type="InterPro" id="IPR001296">
    <property type="entry name" value="Glyco_trans_1"/>
</dbReference>
<dbReference type="SUPFAM" id="SSF53756">
    <property type="entry name" value="UDP-Glycosyltransferase/glycogen phosphorylase"/>
    <property type="match status" value="1"/>
</dbReference>
<dbReference type="PANTHER" id="PTHR46401:SF2">
    <property type="entry name" value="GLYCOSYLTRANSFERASE WBBK-RELATED"/>
    <property type="match status" value="1"/>
</dbReference>